<organism evidence="8 9">
    <name type="scientific">Botryotinia fuckeliana (strain BcDW1)</name>
    <name type="common">Noble rot fungus</name>
    <name type="synonym">Botrytis cinerea</name>
    <dbReference type="NCBI Taxonomy" id="1290391"/>
    <lineage>
        <taxon>Eukaryota</taxon>
        <taxon>Fungi</taxon>
        <taxon>Dikarya</taxon>
        <taxon>Ascomycota</taxon>
        <taxon>Pezizomycotina</taxon>
        <taxon>Leotiomycetes</taxon>
        <taxon>Helotiales</taxon>
        <taxon>Sclerotiniaceae</taxon>
        <taxon>Botrytis</taxon>
    </lineage>
</organism>
<dbReference type="OrthoDB" id="269227at2759"/>
<dbReference type="STRING" id="1290391.M7U5C3"/>
<evidence type="ECO:0000256" key="5">
    <source>
        <dbReference type="ARBA" id="ARBA00023002"/>
    </source>
</evidence>
<dbReference type="PANTHER" id="PTHR11552:SF210">
    <property type="entry name" value="GLUCOSE-METHANOL-CHOLINE OXIDOREDUCTASE N-TERMINAL DOMAIN-CONTAINING PROTEIN-RELATED"/>
    <property type="match status" value="1"/>
</dbReference>
<dbReference type="InterPro" id="IPR007867">
    <property type="entry name" value="GMC_OxRtase_C"/>
</dbReference>
<comment type="cofactor">
    <cofactor evidence="1">
        <name>FAD</name>
        <dbReference type="ChEBI" id="CHEBI:57692"/>
    </cofactor>
</comment>
<dbReference type="GO" id="GO:0016614">
    <property type="term" value="F:oxidoreductase activity, acting on CH-OH group of donors"/>
    <property type="evidence" value="ECO:0007669"/>
    <property type="project" value="InterPro"/>
</dbReference>
<dbReference type="HOGENOM" id="CLU_806520_0_0_1"/>
<comment type="similarity">
    <text evidence="2">Belongs to the GMC oxidoreductase family.</text>
</comment>
<proteinExistence type="inferred from homology"/>
<dbReference type="Pfam" id="PF05199">
    <property type="entry name" value="GMC_oxred_C"/>
    <property type="match status" value="1"/>
</dbReference>
<dbReference type="InterPro" id="IPR012132">
    <property type="entry name" value="GMC_OxRdtase"/>
</dbReference>
<protein>
    <submittedName>
        <fullName evidence="8">Putative aryl-alcohol dehydrogenase protein</fullName>
    </submittedName>
</protein>
<name>M7U5C3_BOTF1</name>
<evidence type="ECO:0000256" key="2">
    <source>
        <dbReference type="ARBA" id="ARBA00010790"/>
    </source>
</evidence>
<keyword evidence="3" id="KW-0285">Flavoprotein</keyword>
<evidence type="ECO:0000313" key="9">
    <source>
        <dbReference type="Proteomes" id="UP000012045"/>
    </source>
</evidence>
<evidence type="ECO:0000256" key="4">
    <source>
        <dbReference type="ARBA" id="ARBA00022827"/>
    </source>
</evidence>
<dbReference type="Proteomes" id="UP000012045">
    <property type="component" value="Unassembled WGS sequence"/>
</dbReference>
<dbReference type="Gene3D" id="3.30.560.10">
    <property type="entry name" value="Glucose Oxidase, domain 3"/>
    <property type="match status" value="2"/>
</dbReference>
<evidence type="ECO:0000259" key="6">
    <source>
        <dbReference type="Pfam" id="PF00732"/>
    </source>
</evidence>
<dbReference type="InterPro" id="IPR036188">
    <property type="entry name" value="FAD/NAD-bd_sf"/>
</dbReference>
<evidence type="ECO:0000256" key="3">
    <source>
        <dbReference type="ARBA" id="ARBA00022630"/>
    </source>
</evidence>
<dbReference type="PANTHER" id="PTHR11552">
    <property type="entry name" value="GLUCOSE-METHANOL-CHOLINE GMC OXIDOREDUCTASE"/>
    <property type="match status" value="1"/>
</dbReference>
<dbReference type="EMBL" id="KB707679">
    <property type="protein sequence ID" value="EMR91071.1"/>
    <property type="molecule type" value="Genomic_DNA"/>
</dbReference>
<evidence type="ECO:0000313" key="8">
    <source>
        <dbReference type="EMBL" id="EMR91071.1"/>
    </source>
</evidence>
<gene>
    <name evidence="8" type="ORF">BcDW1_304</name>
</gene>
<reference evidence="9" key="1">
    <citation type="journal article" date="2013" name="Genome Announc.">
        <title>Draft genome sequence of Botrytis cinerea BcDW1, inoculum for noble rot of grape berries.</title>
        <authorList>
            <person name="Blanco-Ulate B."/>
            <person name="Allen G."/>
            <person name="Powell A.L."/>
            <person name="Cantu D."/>
        </authorList>
    </citation>
    <scope>NUCLEOTIDE SEQUENCE [LARGE SCALE GENOMIC DNA]</scope>
    <source>
        <strain evidence="9">BcDW1</strain>
    </source>
</reference>
<dbReference type="Pfam" id="PF00732">
    <property type="entry name" value="GMC_oxred_N"/>
    <property type="match status" value="1"/>
</dbReference>
<dbReference type="AlphaFoldDB" id="M7U5C3"/>
<dbReference type="InterPro" id="IPR000172">
    <property type="entry name" value="GMC_OxRdtase_N"/>
</dbReference>
<sequence>MGRGLSSAPFTGDAVGGYINAMNINAATKTSSHALSVYYPPMAMHENLVVVTSALVTKIVFSDSRDEKGDILATGISYTKDSHSCTAVAKREVVLAASALQTPKLLELSVWDWFCGSAFGSGYSEFVQSLLRSPTEGSGGYFSYTALGNFIPEAGSGDTIGKQNASTSSDTKDGAASPGNYLTIACMLLHPLSRENTHITSSDPEITPQIDPKCLSHPLDLAILSRHVRYNSKIISPPPLSTHLKPSGRRNHGAPSDIMDLDAVKEYAKKAALSAWHPTSTCAVLPSEKGGVVSEKLIVYGTKNLRIVGASIFPLSTRSNCQTTVYAVAEEVADMIRGDYGIKV</sequence>
<accession>M7U5C3</accession>
<feature type="domain" description="Glucose-methanol-choline oxidoreductase N-terminal" evidence="6">
    <location>
        <begin position="38"/>
        <end position="109"/>
    </location>
</feature>
<dbReference type="SUPFAM" id="SSF51905">
    <property type="entry name" value="FAD/NAD(P)-binding domain"/>
    <property type="match status" value="1"/>
</dbReference>
<feature type="domain" description="Glucose-methanol-choline oxidoreductase C-terminal" evidence="7">
    <location>
        <begin position="193"/>
        <end position="329"/>
    </location>
</feature>
<dbReference type="InterPro" id="IPR027424">
    <property type="entry name" value="Glucose_Oxidase_domain_2"/>
</dbReference>
<keyword evidence="4" id="KW-0274">FAD</keyword>
<dbReference type="Gene3D" id="3.50.50.60">
    <property type="entry name" value="FAD/NAD(P)-binding domain"/>
    <property type="match status" value="2"/>
</dbReference>
<dbReference type="Gene3D" id="4.10.450.10">
    <property type="entry name" value="Glucose Oxidase, domain 2"/>
    <property type="match status" value="1"/>
</dbReference>
<dbReference type="GO" id="GO:0044550">
    <property type="term" value="P:secondary metabolite biosynthetic process"/>
    <property type="evidence" value="ECO:0007669"/>
    <property type="project" value="TreeGrafter"/>
</dbReference>
<dbReference type="SUPFAM" id="SSF54373">
    <property type="entry name" value="FAD-linked reductases, C-terminal domain"/>
    <property type="match status" value="1"/>
</dbReference>
<evidence type="ECO:0000256" key="1">
    <source>
        <dbReference type="ARBA" id="ARBA00001974"/>
    </source>
</evidence>
<keyword evidence="5" id="KW-0560">Oxidoreductase</keyword>
<dbReference type="GO" id="GO:0050660">
    <property type="term" value="F:flavin adenine dinucleotide binding"/>
    <property type="evidence" value="ECO:0007669"/>
    <property type="project" value="InterPro"/>
</dbReference>
<evidence type="ECO:0000259" key="7">
    <source>
        <dbReference type="Pfam" id="PF05199"/>
    </source>
</evidence>